<dbReference type="STRING" id="1117707.VQ7734_01195"/>
<evidence type="ECO:0000259" key="4">
    <source>
        <dbReference type="PROSITE" id="PS01124"/>
    </source>
</evidence>
<name>A0A1M7YS62_9VIBR</name>
<evidence type="ECO:0000256" key="2">
    <source>
        <dbReference type="ARBA" id="ARBA00023125"/>
    </source>
</evidence>
<dbReference type="Pfam" id="PF12833">
    <property type="entry name" value="HTH_18"/>
    <property type="match status" value="1"/>
</dbReference>
<keyword evidence="6" id="KW-1185">Reference proteome</keyword>
<dbReference type="AlphaFoldDB" id="A0A1M7YS62"/>
<feature type="domain" description="HTH araC/xylS-type" evidence="4">
    <location>
        <begin position="142"/>
        <end position="241"/>
    </location>
</feature>
<evidence type="ECO:0000256" key="3">
    <source>
        <dbReference type="ARBA" id="ARBA00023163"/>
    </source>
</evidence>
<dbReference type="SMART" id="SM00342">
    <property type="entry name" value="HTH_ARAC"/>
    <property type="match status" value="1"/>
</dbReference>
<dbReference type="InterPro" id="IPR020449">
    <property type="entry name" value="Tscrpt_reg_AraC-type_HTH"/>
</dbReference>
<dbReference type="GO" id="GO:0043565">
    <property type="term" value="F:sequence-specific DNA binding"/>
    <property type="evidence" value="ECO:0007669"/>
    <property type="project" value="InterPro"/>
</dbReference>
<dbReference type="PROSITE" id="PS01124">
    <property type="entry name" value="HTH_ARAC_FAMILY_2"/>
    <property type="match status" value="1"/>
</dbReference>
<dbReference type="PANTHER" id="PTHR43280">
    <property type="entry name" value="ARAC-FAMILY TRANSCRIPTIONAL REGULATOR"/>
    <property type="match status" value="1"/>
</dbReference>
<dbReference type="SUPFAM" id="SSF46689">
    <property type="entry name" value="Homeodomain-like"/>
    <property type="match status" value="2"/>
</dbReference>
<dbReference type="PRINTS" id="PR00032">
    <property type="entry name" value="HTHARAC"/>
</dbReference>
<gene>
    <name evidence="5" type="primary">btr_2</name>
    <name evidence="5" type="ORF">VQ7734_01195</name>
</gene>
<proteinExistence type="predicted"/>
<keyword evidence="1" id="KW-0805">Transcription regulation</keyword>
<evidence type="ECO:0000313" key="5">
    <source>
        <dbReference type="EMBL" id="SHO55464.1"/>
    </source>
</evidence>
<dbReference type="PANTHER" id="PTHR43280:SF10">
    <property type="entry name" value="REGULATORY PROTEIN POCR"/>
    <property type="match status" value="1"/>
</dbReference>
<protein>
    <submittedName>
        <fullName evidence="5">HTH-type transcriptional activator Btr</fullName>
    </submittedName>
</protein>
<keyword evidence="2" id="KW-0238">DNA-binding</keyword>
<dbReference type="InterPro" id="IPR018062">
    <property type="entry name" value="HTH_AraC-typ_CS"/>
</dbReference>
<evidence type="ECO:0000313" key="6">
    <source>
        <dbReference type="Proteomes" id="UP000184600"/>
    </source>
</evidence>
<dbReference type="EMBL" id="FRFG01000015">
    <property type="protein sequence ID" value="SHO55464.1"/>
    <property type="molecule type" value="Genomic_DNA"/>
</dbReference>
<dbReference type="Gene3D" id="1.10.10.60">
    <property type="entry name" value="Homeodomain-like"/>
    <property type="match status" value="2"/>
</dbReference>
<dbReference type="GO" id="GO:0003700">
    <property type="term" value="F:DNA-binding transcription factor activity"/>
    <property type="evidence" value="ECO:0007669"/>
    <property type="project" value="InterPro"/>
</dbReference>
<dbReference type="Proteomes" id="UP000184600">
    <property type="component" value="Unassembled WGS sequence"/>
</dbReference>
<sequence>MTIKYIVHWIGESTVQLPDKVQRLIFDYFTVIEHEDITSVLASSHVSTVFFYFKHPQQQALLDQSLEMCETFNKKLIMIHHGLCSKLCLQWIHTIKASIDLSRTDLPEQKIHELFASLSQQINKKSHRSRENAQQSLEKLMFDILHYIDNNIDHELKEDEVSAYFNYTPNYFSKVFNQAAGTGFKAYITNKRIAKAKEMLIHDQDANIAQIAYQCGYKDVSYFSRVFKKKTGITPGYYRQQNETAEKRDNT</sequence>
<accession>A0A1M7YS62</accession>
<reference evidence="6" key="1">
    <citation type="submission" date="2016-12" db="EMBL/GenBank/DDBJ databases">
        <authorList>
            <person name="Rodrigo-Torres L."/>
            <person name="Arahal R.D."/>
            <person name="Lucena T."/>
        </authorList>
    </citation>
    <scope>NUCLEOTIDE SEQUENCE [LARGE SCALE GENOMIC DNA]</scope>
</reference>
<evidence type="ECO:0000256" key="1">
    <source>
        <dbReference type="ARBA" id="ARBA00023015"/>
    </source>
</evidence>
<organism evidence="5 6">
    <name type="scientific">Vibrio quintilis</name>
    <dbReference type="NCBI Taxonomy" id="1117707"/>
    <lineage>
        <taxon>Bacteria</taxon>
        <taxon>Pseudomonadati</taxon>
        <taxon>Pseudomonadota</taxon>
        <taxon>Gammaproteobacteria</taxon>
        <taxon>Vibrionales</taxon>
        <taxon>Vibrionaceae</taxon>
        <taxon>Vibrio</taxon>
    </lineage>
</organism>
<dbReference type="InterPro" id="IPR018060">
    <property type="entry name" value="HTH_AraC"/>
</dbReference>
<dbReference type="PROSITE" id="PS00041">
    <property type="entry name" value="HTH_ARAC_FAMILY_1"/>
    <property type="match status" value="1"/>
</dbReference>
<dbReference type="InterPro" id="IPR009057">
    <property type="entry name" value="Homeodomain-like_sf"/>
</dbReference>
<dbReference type="RefSeq" id="WP_083601540.1">
    <property type="nucleotide sequence ID" value="NZ_AP024897.1"/>
</dbReference>
<keyword evidence="3" id="KW-0804">Transcription</keyword>
<dbReference type="OrthoDB" id="5818519at2"/>